<feature type="transmembrane region" description="Helical" evidence="1">
    <location>
        <begin position="20"/>
        <end position="39"/>
    </location>
</feature>
<evidence type="ECO:0000313" key="3">
    <source>
        <dbReference type="EMBL" id="KAK3050958.1"/>
    </source>
</evidence>
<proteinExistence type="predicted"/>
<dbReference type="Proteomes" id="UP001271007">
    <property type="component" value="Unassembled WGS sequence"/>
</dbReference>
<keyword evidence="4" id="KW-1185">Reference proteome</keyword>
<evidence type="ECO:0000259" key="2">
    <source>
        <dbReference type="Pfam" id="PF00501"/>
    </source>
</evidence>
<comment type="caution">
    <text evidence="3">The sequence shown here is derived from an EMBL/GenBank/DDBJ whole genome shotgun (WGS) entry which is preliminary data.</text>
</comment>
<reference evidence="3" key="1">
    <citation type="submission" date="2023-04" db="EMBL/GenBank/DDBJ databases">
        <title>Black Yeasts Isolated from many extreme environments.</title>
        <authorList>
            <person name="Coleine C."/>
            <person name="Stajich J.E."/>
            <person name="Selbmann L."/>
        </authorList>
    </citation>
    <scope>NUCLEOTIDE SEQUENCE</scope>
    <source>
        <strain evidence="3">CCFEE 5312</strain>
    </source>
</reference>
<dbReference type="Pfam" id="PF00501">
    <property type="entry name" value="AMP-binding"/>
    <property type="match status" value="2"/>
</dbReference>
<dbReference type="PANTHER" id="PTHR43272:SF11">
    <property type="entry name" value="AMP-DEPENDENT SYNTHETASE_LIGASE DOMAIN-CONTAINING PROTEIN"/>
    <property type="match status" value="1"/>
</dbReference>
<keyword evidence="1" id="KW-0472">Membrane</keyword>
<organism evidence="3 4">
    <name type="scientific">Extremus antarcticus</name>
    <dbReference type="NCBI Taxonomy" id="702011"/>
    <lineage>
        <taxon>Eukaryota</taxon>
        <taxon>Fungi</taxon>
        <taxon>Dikarya</taxon>
        <taxon>Ascomycota</taxon>
        <taxon>Pezizomycotina</taxon>
        <taxon>Dothideomycetes</taxon>
        <taxon>Dothideomycetidae</taxon>
        <taxon>Mycosphaerellales</taxon>
        <taxon>Extremaceae</taxon>
        <taxon>Extremus</taxon>
    </lineage>
</organism>
<feature type="transmembrane region" description="Helical" evidence="1">
    <location>
        <begin position="158"/>
        <end position="180"/>
    </location>
</feature>
<dbReference type="GO" id="GO:0004467">
    <property type="term" value="F:long-chain fatty acid-CoA ligase activity"/>
    <property type="evidence" value="ECO:0007669"/>
    <property type="project" value="TreeGrafter"/>
</dbReference>
<accession>A0AAJ0DBM3</accession>
<dbReference type="PANTHER" id="PTHR43272">
    <property type="entry name" value="LONG-CHAIN-FATTY-ACID--COA LIGASE"/>
    <property type="match status" value="1"/>
</dbReference>
<feature type="domain" description="AMP-dependent synthetase/ligase" evidence="2">
    <location>
        <begin position="138"/>
        <end position="228"/>
    </location>
</feature>
<dbReference type="GO" id="GO:0005783">
    <property type="term" value="C:endoplasmic reticulum"/>
    <property type="evidence" value="ECO:0007669"/>
    <property type="project" value="TreeGrafter"/>
</dbReference>
<dbReference type="InterPro" id="IPR042099">
    <property type="entry name" value="ANL_N_sf"/>
</dbReference>
<gene>
    <name evidence="3" type="ORF">LTR09_007707</name>
</gene>
<name>A0AAJ0DBM3_9PEZI</name>
<dbReference type="InterPro" id="IPR000873">
    <property type="entry name" value="AMP-dep_synth/lig_dom"/>
</dbReference>
<dbReference type="SUPFAM" id="SSF56801">
    <property type="entry name" value="Acetyl-CoA synthetase-like"/>
    <property type="match status" value="1"/>
</dbReference>
<keyword evidence="1" id="KW-0812">Transmembrane</keyword>
<dbReference type="GO" id="GO:0016020">
    <property type="term" value="C:membrane"/>
    <property type="evidence" value="ECO:0007669"/>
    <property type="project" value="TreeGrafter"/>
</dbReference>
<feature type="domain" description="AMP-dependent synthetase/ligase" evidence="2">
    <location>
        <begin position="303"/>
        <end position="545"/>
    </location>
</feature>
<dbReference type="EMBL" id="JAWDJX010000028">
    <property type="protein sequence ID" value="KAK3050958.1"/>
    <property type="molecule type" value="Genomic_DNA"/>
</dbReference>
<protein>
    <recommendedName>
        <fullName evidence="2">AMP-dependent synthetase/ligase domain-containing protein</fullName>
    </recommendedName>
</protein>
<evidence type="ECO:0000313" key="4">
    <source>
        <dbReference type="Proteomes" id="UP001271007"/>
    </source>
</evidence>
<evidence type="ECO:0000256" key="1">
    <source>
        <dbReference type="SAM" id="Phobius"/>
    </source>
</evidence>
<dbReference type="Gene3D" id="3.40.50.12780">
    <property type="entry name" value="N-terminal domain of ligase-like"/>
    <property type="match status" value="1"/>
</dbReference>
<sequence length="570" mass="61175">MGNILEQLDTQLASLLYDWSFTTTILALVIAAFVAYPILYPSDPDTHPLLLARQSAIGSVRNKNESAIYRSPEVPIDTPLRSGLGVKDASAPRWAAGKDGDLRDVWREVMKGGKDGVPKGSIMTVMGKEEVVEHDVEQLTKEIVVMGKHLKEAGITKVAIYLPNCVEYLLAVFACSFYGLTPVLLPYNLPHPNIYELLQSTSADGLICAAGNVPLDDVVKQCQNLRLITWVVEKTSRHMDWNGVPSFAENRLNVSVWHDVIEEKGSTTEPQLPSNSDLPTPADLTIVWQDLTDLSAPPDITTFTHANLVSGTAALISALPSRQRLNPADLVLPASSFSIPYVLCQTLATLFTHASLAITSVAEPGVDLTLATRGVNPTVVIASAETLAKLHAKEDETAKGVLHNIAKYTSSQTLASGRMPDGNSLIFRLLAPSKTASQPGKLRLILTSERIGGGSPPLSSAILSDLRIFTRARICYALTASKVAGAVAQTHVFDYRTRRSNGGPMQGHFGLPLSSVEIKLLGKNDAEVGGTTPEGEIVVKGPAVAGSGKENEVRLGVRGRFGEEGVLELV</sequence>
<keyword evidence="1" id="KW-1133">Transmembrane helix</keyword>
<dbReference type="AlphaFoldDB" id="A0AAJ0DBM3"/>